<dbReference type="InterPro" id="IPR052349">
    <property type="entry name" value="Metallo-hydrolase_Enzymes"/>
</dbReference>
<dbReference type="PANTHER" id="PTHR32027">
    <property type="entry name" value="CYTOSINE DEAMINASE"/>
    <property type="match status" value="1"/>
</dbReference>
<dbReference type="SUPFAM" id="SSF51556">
    <property type="entry name" value="Metallo-dependent hydrolases"/>
    <property type="match status" value="1"/>
</dbReference>
<dbReference type="RefSeq" id="XP_035343494.1">
    <property type="nucleotide sequence ID" value="XM_035487601.1"/>
</dbReference>
<dbReference type="EMBL" id="CP055899">
    <property type="protein sequence ID" value="QKX57316.1"/>
    <property type="molecule type" value="Genomic_DNA"/>
</dbReference>
<dbReference type="AlphaFoldDB" id="A0A7H8QU42"/>
<dbReference type="PANTHER" id="PTHR32027:SF0">
    <property type="entry name" value="CYTOSINE DEAMINASE"/>
    <property type="match status" value="1"/>
</dbReference>
<feature type="domain" description="Amidohydrolase-related" evidence="1">
    <location>
        <begin position="60"/>
        <end position="452"/>
    </location>
</feature>
<proteinExistence type="predicted"/>
<organism evidence="2 3">
    <name type="scientific">Talaromyces rugulosus</name>
    <name type="common">Penicillium rugulosum</name>
    <dbReference type="NCBI Taxonomy" id="121627"/>
    <lineage>
        <taxon>Eukaryota</taxon>
        <taxon>Fungi</taxon>
        <taxon>Dikarya</taxon>
        <taxon>Ascomycota</taxon>
        <taxon>Pezizomycotina</taxon>
        <taxon>Eurotiomycetes</taxon>
        <taxon>Eurotiomycetidae</taxon>
        <taxon>Eurotiales</taxon>
        <taxon>Trichocomaceae</taxon>
        <taxon>Talaromyces</taxon>
        <taxon>Talaromyces sect. Islandici</taxon>
    </lineage>
</organism>
<dbReference type="KEGG" id="trg:TRUGW13939_04428"/>
<dbReference type="Pfam" id="PF01979">
    <property type="entry name" value="Amidohydro_1"/>
    <property type="match status" value="1"/>
</dbReference>
<protein>
    <recommendedName>
        <fullName evidence="1">Amidohydrolase-related domain-containing protein</fullName>
    </recommendedName>
</protein>
<evidence type="ECO:0000313" key="3">
    <source>
        <dbReference type="Proteomes" id="UP000509510"/>
    </source>
</evidence>
<dbReference type="OrthoDB" id="10266980at2759"/>
<keyword evidence="3" id="KW-1185">Reference proteome</keyword>
<dbReference type="GO" id="GO:0016814">
    <property type="term" value="F:hydrolase activity, acting on carbon-nitrogen (but not peptide) bonds, in cyclic amidines"/>
    <property type="evidence" value="ECO:0007669"/>
    <property type="project" value="TreeGrafter"/>
</dbReference>
<dbReference type="InterPro" id="IPR006680">
    <property type="entry name" value="Amidohydro-rel"/>
</dbReference>
<dbReference type="Proteomes" id="UP000509510">
    <property type="component" value="Chromosome II"/>
</dbReference>
<reference evidence="3" key="1">
    <citation type="submission" date="2020-06" db="EMBL/GenBank/DDBJ databases">
        <title>A chromosome-scale genome assembly of Talaromyces rugulosus W13939.</title>
        <authorList>
            <person name="Wang B."/>
            <person name="Guo L."/>
            <person name="Ye K."/>
            <person name="Wang L."/>
        </authorList>
    </citation>
    <scope>NUCLEOTIDE SEQUENCE [LARGE SCALE GENOMIC DNA]</scope>
    <source>
        <strain evidence="3">W13939</strain>
    </source>
</reference>
<sequence length="474" mass="52586">MAANIRTSSIKTLRSVRIHDEDPSSLWDISFARNNSETTISPSKSATIDKKEEEDSSAPLVLPALVHPHIHLDKAFIHGSKEYSDLLPVNGSFEEALHFTTLAKKRFHHDDLIKRGNQLVTESVAAGVTAIRGFVEVDSTVKMTCLEVGKRLKKEWKDICQIQLVSFAQDPIFSGQHAEENWRRMEDAVRDPEVDVIGTTPYVESTVEASRKNIEWAISRAWELQKHVDFHIDYNLNENSEAMVWHVLETLRKTGWTASATKARVMLGHCTRLTLFSDDEWGRLASTIHDHDLPVSFVALPTSDLYMAPLPVGENFKRPHVRPRGTLQVLHMIQALSLDTVIGVNNVGNAFTPWGSVDPISLACLGVGIYHGGKPSDVAMLYECISTRARAAIGLTESSVDIGLKTGYQGDLLILPNVDQTGFGQTRPKQTVADIVWDPPEVSTREVVSNGRLLLKNTAMNRLASIAVESIQDS</sequence>
<accession>A0A7H8QU42</accession>
<gene>
    <name evidence="2" type="ORF">TRUGW13939_04428</name>
</gene>
<dbReference type="InterPro" id="IPR032466">
    <property type="entry name" value="Metal_Hydrolase"/>
</dbReference>
<name>A0A7H8QU42_TALRU</name>
<dbReference type="GeneID" id="55991929"/>
<dbReference type="Gene3D" id="3.20.20.140">
    <property type="entry name" value="Metal-dependent hydrolases"/>
    <property type="match status" value="1"/>
</dbReference>
<evidence type="ECO:0000313" key="2">
    <source>
        <dbReference type="EMBL" id="QKX57316.1"/>
    </source>
</evidence>
<evidence type="ECO:0000259" key="1">
    <source>
        <dbReference type="Pfam" id="PF01979"/>
    </source>
</evidence>